<organism evidence="1 2">
    <name type="scientific">Brevibacillus halotolerans</name>
    <dbReference type="NCBI Taxonomy" id="1507437"/>
    <lineage>
        <taxon>Bacteria</taxon>
        <taxon>Bacillati</taxon>
        <taxon>Bacillota</taxon>
        <taxon>Bacilli</taxon>
        <taxon>Bacillales</taxon>
        <taxon>Paenibacillaceae</taxon>
        <taxon>Brevibacillus</taxon>
    </lineage>
</organism>
<name>A0ABT4I2R5_9BACL</name>
<evidence type="ECO:0000313" key="2">
    <source>
        <dbReference type="Proteomes" id="UP001067708"/>
    </source>
</evidence>
<proteinExistence type="predicted"/>
<dbReference type="InterPro" id="IPR043519">
    <property type="entry name" value="NT_sf"/>
</dbReference>
<evidence type="ECO:0000313" key="1">
    <source>
        <dbReference type="EMBL" id="MCZ0832760.1"/>
    </source>
</evidence>
<protein>
    <recommendedName>
        <fullName evidence="3">Nucleotidyl transferase AbiEii/AbiGii toxin family protein</fullName>
    </recommendedName>
</protein>
<keyword evidence="2" id="KW-1185">Reference proteome</keyword>
<dbReference type="EMBL" id="JAPTNG010000016">
    <property type="protein sequence ID" value="MCZ0832760.1"/>
    <property type="molecule type" value="Genomic_DNA"/>
</dbReference>
<reference evidence="1" key="1">
    <citation type="submission" date="2022-09" db="EMBL/GenBank/DDBJ databases">
        <title>Genome analysis and characterization of larvicidal activity of Brevibacillus strains.</title>
        <authorList>
            <person name="Patrusheva E.V."/>
            <person name="Izotova A.O."/>
            <person name="Toshchakov S.V."/>
            <person name="Sineoky S.P."/>
        </authorList>
    </citation>
    <scope>NUCLEOTIDE SEQUENCE</scope>
    <source>
        <strain evidence="1">VKPM_B-13244</strain>
    </source>
</reference>
<accession>A0ABT4I2R5</accession>
<sequence length="219" mass="24660">MENTGGKTSLALIKNFEEHTMATIGQFINMEKDKHKKRGLLAMEDILDQVARLGKRLHQKDITFALGGSTLLYSLGLETNFRDIDITTDASLDKLSEALAEYPVTVGISGDGIYNTHYRLSVGLRGKEIDFMGNFSVKTKTGICHLPCLPAYEWRGIPVCAPEVWAVAYQLIDRSQKADRIYGYLEKNGTNLDVCKRLLREPLPEEVKKRLLSFSQLYT</sequence>
<dbReference type="Proteomes" id="UP001067708">
    <property type="component" value="Unassembled WGS sequence"/>
</dbReference>
<dbReference type="Gene3D" id="3.30.460.40">
    <property type="match status" value="1"/>
</dbReference>
<gene>
    <name evidence="1" type="ORF">O0535_18675</name>
</gene>
<comment type="caution">
    <text evidence="1">The sequence shown here is derived from an EMBL/GenBank/DDBJ whole genome shotgun (WGS) entry which is preliminary data.</text>
</comment>
<evidence type="ECO:0008006" key="3">
    <source>
        <dbReference type="Google" id="ProtNLM"/>
    </source>
</evidence>
<dbReference type="SUPFAM" id="SSF81301">
    <property type="entry name" value="Nucleotidyltransferase"/>
    <property type="match status" value="1"/>
</dbReference>